<dbReference type="Proteomes" id="UP000035579">
    <property type="component" value="Chromosome"/>
</dbReference>
<organism evidence="2 4">
    <name type="scientific">Archangium gephyra</name>
    <dbReference type="NCBI Taxonomy" id="48"/>
    <lineage>
        <taxon>Bacteria</taxon>
        <taxon>Pseudomonadati</taxon>
        <taxon>Myxococcota</taxon>
        <taxon>Myxococcia</taxon>
        <taxon>Myxococcales</taxon>
        <taxon>Cystobacterineae</taxon>
        <taxon>Archangiaceae</taxon>
        <taxon>Archangium</taxon>
    </lineage>
</organism>
<dbReference type="EMBL" id="QUMU01000008">
    <property type="protein sequence ID" value="REG28642.1"/>
    <property type="molecule type" value="Genomic_DNA"/>
</dbReference>
<dbReference type="Proteomes" id="UP000256345">
    <property type="component" value="Unassembled WGS sequence"/>
</dbReference>
<dbReference type="InterPro" id="IPR021375">
    <property type="entry name" value="DUF2997"/>
</dbReference>
<accession>A0AAC8TFD0</accession>
<reference evidence="2 4" key="1">
    <citation type="submission" date="2015-05" db="EMBL/GenBank/DDBJ databases">
        <title>Genome assembly of Archangium gephyra DSM 2261.</title>
        <authorList>
            <person name="Sharma G."/>
            <person name="Subramanian S."/>
        </authorList>
    </citation>
    <scope>NUCLEOTIDE SEQUENCE [LARGE SCALE GENOMIC DNA]</scope>
    <source>
        <strain evidence="2 4">DSM 2261</strain>
    </source>
</reference>
<evidence type="ECO:0000256" key="1">
    <source>
        <dbReference type="SAM" id="MobiDB-lite"/>
    </source>
</evidence>
<evidence type="ECO:0000313" key="5">
    <source>
        <dbReference type="Proteomes" id="UP000256345"/>
    </source>
</evidence>
<feature type="compositionally biased region" description="Basic and acidic residues" evidence="1">
    <location>
        <begin position="50"/>
        <end position="60"/>
    </location>
</feature>
<reference evidence="3 5" key="2">
    <citation type="submission" date="2018-08" db="EMBL/GenBank/DDBJ databases">
        <title>Genomic Encyclopedia of Archaeal and Bacterial Type Strains, Phase II (KMG-II): from individual species to whole genera.</title>
        <authorList>
            <person name="Goeker M."/>
        </authorList>
    </citation>
    <scope>NUCLEOTIDE SEQUENCE [LARGE SCALE GENOMIC DNA]</scope>
    <source>
        <strain evidence="3 5">DSM 2261</strain>
    </source>
</reference>
<dbReference type="RefSeq" id="WP_047856748.1">
    <property type="nucleotide sequence ID" value="NZ_CP011509.1"/>
</dbReference>
<protein>
    <recommendedName>
        <fullName evidence="6">DUF2997 domain-containing protein</fullName>
    </recommendedName>
</protein>
<sequence>MKEERMTVVIAADGSLRAETRGLKGSACEVELEALLSDIASLHEVTPTAEAREKEPEVHTTRTAHVTRGKP</sequence>
<evidence type="ECO:0000313" key="4">
    <source>
        <dbReference type="Proteomes" id="UP000035579"/>
    </source>
</evidence>
<evidence type="ECO:0000313" key="3">
    <source>
        <dbReference type="EMBL" id="REG28642.1"/>
    </source>
</evidence>
<name>A0AAC8TFD0_9BACT</name>
<dbReference type="KEGG" id="age:AA314_04057"/>
<dbReference type="Pfam" id="PF11211">
    <property type="entry name" value="DUF2997"/>
    <property type="match status" value="1"/>
</dbReference>
<gene>
    <name evidence="2" type="ORF">AA314_04057</name>
    <name evidence="3" type="ORF">ATI61_108179</name>
</gene>
<dbReference type="AlphaFoldDB" id="A0AAC8TFD0"/>
<proteinExistence type="predicted"/>
<keyword evidence="5" id="KW-1185">Reference proteome</keyword>
<evidence type="ECO:0000313" key="2">
    <source>
        <dbReference type="EMBL" id="AKJ02431.1"/>
    </source>
</evidence>
<evidence type="ECO:0008006" key="6">
    <source>
        <dbReference type="Google" id="ProtNLM"/>
    </source>
</evidence>
<feature type="region of interest" description="Disordered" evidence="1">
    <location>
        <begin position="47"/>
        <end position="71"/>
    </location>
</feature>
<dbReference type="EMBL" id="CP011509">
    <property type="protein sequence ID" value="AKJ02431.1"/>
    <property type="molecule type" value="Genomic_DNA"/>
</dbReference>